<name>A0AA86UAD4_9EUKA</name>
<dbReference type="EMBL" id="CATOUU010000778">
    <property type="protein sequence ID" value="CAI9947604.1"/>
    <property type="molecule type" value="Genomic_DNA"/>
</dbReference>
<evidence type="ECO:0000313" key="3">
    <source>
        <dbReference type="Proteomes" id="UP001642409"/>
    </source>
</evidence>
<evidence type="ECO:0000313" key="2">
    <source>
        <dbReference type="EMBL" id="CAL6078867.1"/>
    </source>
</evidence>
<organism evidence="1">
    <name type="scientific">Hexamita inflata</name>
    <dbReference type="NCBI Taxonomy" id="28002"/>
    <lineage>
        <taxon>Eukaryota</taxon>
        <taxon>Metamonada</taxon>
        <taxon>Diplomonadida</taxon>
        <taxon>Hexamitidae</taxon>
        <taxon>Hexamitinae</taxon>
        <taxon>Hexamita</taxon>
    </lineage>
</organism>
<dbReference type="AlphaFoldDB" id="A0AA86UAD4"/>
<comment type="caution">
    <text evidence="1">The sequence shown here is derived from an EMBL/GenBank/DDBJ whole genome shotgun (WGS) entry which is preliminary data.</text>
</comment>
<proteinExistence type="predicted"/>
<protein>
    <submittedName>
        <fullName evidence="2">Hypothetical_protein</fullName>
    </submittedName>
</protein>
<gene>
    <name evidence="1" type="ORF">HINF_LOCUS35249</name>
    <name evidence="2" type="ORF">HINF_LOCUS59109</name>
</gene>
<dbReference type="Proteomes" id="UP001642409">
    <property type="component" value="Unassembled WGS sequence"/>
</dbReference>
<dbReference type="EMBL" id="CAXDID020000337">
    <property type="protein sequence ID" value="CAL6078867.1"/>
    <property type="molecule type" value="Genomic_DNA"/>
</dbReference>
<keyword evidence="3" id="KW-1185">Reference proteome</keyword>
<evidence type="ECO:0000313" key="1">
    <source>
        <dbReference type="EMBL" id="CAI9947604.1"/>
    </source>
</evidence>
<reference evidence="2 3" key="2">
    <citation type="submission" date="2024-07" db="EMBL/GenBank/DDBJ databases">
        <authorList>
            <person name="Akdeniz Z."/>
        </authorList>
    </citation>
    <scope>NUCLEOTIDE SEQUENCE [LARGE SCALE GENOMIC DNA]</scope>
</reference>
<accession>A0AA86UAD4</accession>
<sequence length="112" mass="12985">MKEYLESSGKSLKEEMQKRSGNIEPQFLLGFVFQVQQLICKYINGQIIISSLGVVFEWELNRERERAEGAERIKLFVASPVNRKLTRVGCGEKINTKLRTLQFINDMIFVTK</sequence>
<reference evidence="1" key="1">
    <citation type="submission" date="2023-06" db="EMBL/GenBank/DDBJ databases">
        <authorList>
            <person name="Kurt Z."/>
        </authorList>
    </citation>
    <scope>NUCLEOTIDE SEQUENCE</scope>
</reference>